<sequence>MVGSRNYNHAHFLAPATSAYLPLRRRLCSFSSAIDSAATSASASDSAEEDCGHEWRKISSEQTI</sequence>
<evidence type="ECO:0000313" key="3">
    <source>
        <dbReference type="Proteomes" id="UP000275267"/>
    </source>
</evidence>
<evidence type="ECO:0000256" key="1">
    <source>
        <dbReference type="SAM" id="MobiDB-lite"/>
    </source>
</evidence>
<dbReference type="EMBL" id="PQIB02000001">
    <property type="protein sequence ID" value="RLN40527.1"/>
    <property type="molecule type" value="Genomic_DNA"/>
</dbReference>
<organism evidence="2 3">
    <name type="scientific">Panicum miliaceum</name>
    <name type="common">Proso millet</name>
    <name type="synonym">Broomcorn millet</name>
    <dbReference type="NCBI Taxonomy" id="4540"/>
    <lineage>
        <taxon>Eukaryota</taxon>
        <taxon>Viridiplantae</taxon>
        <taxon>Streptophyta</taxon>
        <taxon>Embryophyta</taxon>
        <taxon>Tracheophyta</taxon>
        <taxon>Spermatophyta</taxon>
        <taxon>Magnoliopsida</taxon>
        <taxon>Liliopsida</taxon>
        <taxon>Poales</taxon>
        <taxon>Poaceae</taxon>
        <taxon>PACMAD clade</taxon>
        <taxon>Panicoideae</taxon>
        <taxon>Panicodae</taxon>
        <taxon>Paniceae</taxon>
        <taxon>Panicinae</taxon>
        <taxon>Panicum</taxon>
        <taxon>Panicum sect. Panicum</taxon>
    </lineage>
</organism>
<accession>A0A3L6TJT4</accession>
<feature type="compositionally biased region" description="Basic and acidic residues" evidence="1">
    <location>
        <begin position="50"/>
        <end position="64"/>
    </location>
</feature>
<evidence type="ECO:0000313" key="2">
    <source>
        <dbReference type="EMBL" id="RLN40527.1"/>
    </source>
</evidence>
<reference evidence="3" key="1">
    <citation type="journal article" date="2019" name="Nat. Commun.">
        <title>The genome of broomcorn millet.</title>
        <authorList>
            <person name="Zou C."/>
            <person name="Miki D."/>
            <person name="Li D."/>
            <person name="Tang Q."/>
            <person name="Xiao L."/>
            <person name="Rajput S."/>
            <person name="Deng P."/>
            <person name="Jia W."/>
            <person name="Huang R."/>
            <person name="Zhang M."/>
            <person name="Sun Y."/>
            <person name="Hu J."/>
            <person name="Fu X."/>
            <person name="Schnable P.S."/>
            <person name="Li F."/>
            <person name="Zhang H."/>
            <person name="Feng B."/>
            <person name="Zhu X."/>
            <person name="Liu R."/>
            <person name="Schnable J.C."/>
            <person name="Zhu J.-K."/>
            <person name="Zhang H."/>
        </authorList>
    </citation>
    <scope>NUCLEOTIDE SEQUENCE [LARGE SCALE GENOMIC DNA]</scope>
</reference>
<name>A0A3L6TJT4_PANMI</name>
<comment type="caution">
    <text evidence="2">The sequence shown here is derived from an EMBL/GenBank/DDBJ whole genome shotgun (WGS) entry which is preliminary data.</text>
</comment>
<keyword evidence="3" id="KW-1185">Reference proteome</keyword>
<gene>
    <name evidence="2" type="ORF">C2845_PM01G47930</name>
</gene>
<proteinExistence type="predicted"/>
<dbReference type="Proteomes" id="UP000275267">
    <property type="component" value="Unassembled WGS sequence"/>
</dbReference>
<dbReference type="AlphaFoldDB" id="A0A3L6TJT4"/>
<protein>
    <submittedName>
        <fullName evidence="2">Uncharacterized protein</fullName>
    </submittedName>
</protein>
<feature type="region of interest" description="Disordered" evidence="1">
    <location>
        <begin position="38"/>
        <end position="64"/>
    </location>
</feature>